<feature type="transmembrane region" description="Helical" evidence="7">
    <location>
        <begin position="29"/>
        <end position="56"/>
    </location>
</feature>
<feature type="transmembrane region" description="Helical" evidence="7">
    <location>
        <begin position="62"/>
        <end position="86"/>
    </location>
</feature>
<keyword evidence="4 7" id="KW-1133">Transmembrane helix</keyword>
<dbReference type="PANTHER" id="PTHR43124">
    <property type="entry name" value="PURINE EFFLUX PUMP PBUE"/>
    <property type="match status" value="1"/>
</dbReference>
<feature type="transmembrane region" description="Helical" evidence="7">
    <location>
        <begin position="344"/>
        <end position="369"/>
    </location>
</feature>
<evidence type="ECO:0000313" key="9">
    <source>
        <dbReference type="EMBL" id="KXB34415.1"/>
    </source>
</evidence>
<evidence type="ECO:0000256" key="4">
    <source>
        <dbReference type="ARBA" id="ARBA00022989"/>
    </source>
</evidence>
<evidence type="ECO:0000256" key="7">
    <source>
        <dbReference type="SAM" id="Phobius"/>
    </source>
</evidence>
<evidence type="ECO:0000256" key="2">
    <source>
        <dbReference type="ARBA" id="ARBA00022475"/>
    </source>
</evidence>
<dbReference type="AlphaFoldDB" id="A0A133XTZ9"/>
<feature type="transmembrane region" description="Helical" evidence="7">
    <location>
        <begin position="375"/>
        <end position="395"/>
    </location>
</feature>
<dbReference type="CDD" id="cd17324">
    <property type="entry name" value="MFS_NepI_like"/>
    <property type="match status" value="1"/>
</dbReference>
<name>A0A133XTZ9_9ACTN</name>
<evidence type="ECO:0000313" key="10">
    <source>
        <dbReference type="Proteomes" id="UP000070675"/>
    </source>
</evidence>
<evidence type="ECO:0000259" key="8">
    <source>
        <dbReference type="PROSITE" id="PS50850"/>
    </source>
</evidence>
<evidence type="ECO:0000256" key="6">
    <source>
        <dbReference type="SAM" id="MobiDB-lite"/>
    </source>
</evidence>
<dbReference type="SUPFAM" id="SSF103473">
    <property type="entry name" value="MFS general substrate transporter"/>
    <property type="match status" value="1"/>
</dbReference>
<dbReference type="PANTHER" id="PTHR43124:SF3">
    <property type="entry name" value="CHLORAMPHENICOL EFFLUX PUMP RV0191"/>
    <property type="match status" value="1"/>
</dbReference>
<sequence>MTSVNTATITENKTTAAQSKPTQNKTQQLFLLTLMASITFMAILCELVPSGILPLIADAFEVRLAVCGSLVGGYAIASALCGLPLVSLTVEWERKKLLLTLLSIFALSNLGMALVPSFVLLLVCRVIGGACAGTLWPMITAYGMQLAEDGKQGQAVTIIMSGITVGMSVGLPLLTAIGIQFGFRAEFLVMGCAIAGIALLCFRFLPAVLGEKRSKANSIVTILHNKGVLLVLALTFLAVGANYGAYTFVTQLVSASSYPSIGTAQLFFGVGCVISVLLTLRFIDGHLLPIMEGMFASGVVTMGLFAITQQDLLLHGAFFLWGLGFGSLSSIFQTATAHQVREGVAIANALQSASFNCSIMLGTTGAGILLEQLGVQAVVIAAAGILGAGLLFMLVNRRFLA</sequence>
<dbReference type="GO" id="GO:0005886">
    <property type="term" value="C:plasma membrane"/>
    <property type="evidence" value="ECO:0007669"/>
    <property type="project" value="UniProtKB-SubCell"/>
</dbReference>
<organism evidence="9 10">
    <name type="scientific">Atopobium deltae</name>
    <dbReference type="NCBI Taxonomy" id="1393034"/>
    <lineage>
        <taxon>Bacteria</taxon>
        <taxon>Bacillati</taxon>
        <taxon>Actinomycetota</taxon>
        <taxon>Coriobacteriia</taxon>
        <taxon>Coriobacteriales</taxon>
        <taxon>Atopobiaceae</taxon>
        <taxon>Atopobium</taxon>
    </lineage>
</organism>
<accession>A0A133XTZ9</accession>
<proteinExistence type="predicted"/>
<feature type="transmembrane region" description="Helical" evidence="7">
    <location>
        <begin position="261"/>
        <end position="280"/>
    </location>
</feature>
<dbReference type="STRING" id="1393034.HMPREF3192_00854"/>
<feature type="region of interest" description="Disordered" evidence="6">
    <location>
        <begin position="1"/>
        <end position="20"/>
    </location>
</feature>
<feature type="domain" description="Major facilitator superfamily (MFS) profile" evidence="8">
    <location>
        <begin position="25"/>
        <end position="399"/>
    </location>
</feature>
<feature type="transmembrane region" description="Helical" evidence="7">
    <location>
        <begin position="156"/>
        <end position="181"/>
    </location>
</feature>
<feature type="transmembrane region" description="Helical" evidence="7">
    <location>
        <begin position="126"/>
        <end position="144"/>
    </location>
</feature>
<dbReference type="InterPro" id="IPR020846">
    <property type="entry name" value="MFS_dom"/>
</dbReference>
<comment type="subcellular location">
    <subcellularLocation>
        <location evidence="1">Cell membrane</location>
        <topology evidence="1">Multi-pass membrane protein</topology>
    </subcellularLocation>
</comment>
<dbReference type="InterPro" id="IPR050189">
    <property type="entry name" value="MFS_Efflux_Transporters"/>
</dbReference>
<dbReference type="Pfam" id="PF07690">
    <property type="entry name" value="MFS_1"/>
    <property type="match status" value="1"/>
</dbReference>
<dbReference type="Gene3D" id="1.20.1250.20">
    <property type="entry name" value="MFS general substrate transporter like domains"/>
    <property type="match status" value="1"/>
</dbReference>
<dbReference type="PATRIC" id="fig|1393034.3.peg.824"/>
<protein>
    <submittedName>
        <fullName evidence="9">Transporter, major facilitator family protein</fullName>
    </submittedName>
</protein>
<keyword evidence="2" id="KW-1003">Cell membrane</keyword>
<feature type="transmembrane region" description="Helical" evidence="7">
    <location>
        <begin position="313"/>
        <end position="332"/>
    </location>
</feature>
<comment type="caution">
    <text evidence="9">The sequence shown here is derived from an EMBL/GenBank/DDBJ whole genome shotgun (WGS) entry which is preliminary data.</text>
</comment>
<reference evidence="10" key="1">
    <citation type="submission" date="2016-01" db="EMBL/GenBank/DDBJ databases">
        <authorList>
            <person name="Mitreva M."/>
            <person name="Pepin K.H."/>
            <person name="Mihindukulasuriya K.A."/>
            <person name="Fulton R."/>
            <person name="Fronick C."/>
            <person name="O'Laughlin M."/>
            <person name="Miner T."/>
            <person name="Herter B."/>
            <person name="Rosa B.A."/>
            <person name="Cordes M."/>
            <person name="Tomlinson C."/>
            <person name="Wollam A."/>
            <person name="Palsikar V.B."/>
            <person name="Mardis E.R."/>
            <person name="Wilson R.K."/>
        </authorList>
    </citation>
    <scope>NUCLEOTIDE SEQUENCE [LARGE SCALE GENOMIC DNA]</scope>
    <source>
        <strain evidence="10">DNF00019</strain>
    </source>
</reference>
<dbReference type="InterPro" id="IPR011701">
    <property type="entry name" value="MFS"/>
</dbReference>
<evidence type="ECO:0000256" key="5">
    <source>
        <dbReference type="ARBA" id="ARBA00023136"/>
    </source>
</evidence>
<keyword evidence="5 7" id="KW-0472">Membrane</keyword>
<keyword evidence="10" id="KW-1185">Reference proteome</keyword>
<feature type="transmembrane region" description="Helical" evidence="7">
    <location>
        <begin position="287"/>
        <end position="307"/>
    </location>
</feature>
<feature type="transmembrane region" description="Helical" evidence="7">
    <location>
        <begin position="187"/>
        <end position="206"/>
    </location>
</feature>
<dbReference type="EMBL" id="LSCR01000015">
    <property type="protein sequence ID" value="KXB34415.1"/>
    <property type="molecule type" value="Genomic_DNA"/>
</dbReference>
<evidence type="ECO:0000256" key="3">
    <source>
        <dbReference type="ARBA" id="ARBA00022692"/>
    </source>
</evidence>
<dbReference type="InterPro" id="IPR036259">
    <property type="entry name" value="MFS_trans_sf"/>
</dbReference>
<dbReference type="GO" id="GO:0022857">
    <property type="term" value="F:transmembrane transporter activity"/>
    <property type="evidence" value="ECO:0007669"/>
    <property type="project" value="InterPro"/>
</dbReference>
<feature type="transmembrane region" description="Helical" evidence="7">
    <location>
        <begin position="227"/>
        <end position="249"/>
    </location>
</feature>
<evidence type="ECO:0000256" key="1">
    <source>
        <dbReference type="ARBA" id="ARBA00004651"/>
    </source>
</evidence>
<dbReference type="Proteomes" id="UP000070675">
    <property type="component" value="Unassembled WGS sequence"/>
</dbReference>
<dbReference type="RefSeq" id="WP_197414558.1">
    <property type="nucleotide sequence ID" value="NZ_KQ959495.1"/>
</dbReference>
<gene>
    <name evidence="9" type="ORF">HMPREF3192_00854</name>
</gene>
<keyword evidence="3 7" id="KW-0812">Transmembrane</keyword>
<dbReference type="PROSITE" id="PS50850">
    <property type="entry name" value="MFS"/>
    <property type="match status" value="1"/>
</dbReference>
<feature type="transmembrane region" description="Helical" evidence="7">
    <location>
        <begin position="98"/>
        <end position="120"/>
    </location>
</feature>